<proteinExistence type="predicted"/>
<accession>A0AA91Z2C5</accession>
<reference evidence="1 2" key="1">
    <citation type="submission" date="2017-07" db="EMBL/GenBank/DDBJ databases">
        <title>Isolation and whole genome analysis of endospore-forming bacteria from heroin.</title>
        <authorList>
            <person name="Kalinowski J."/>
            <person name="Ahrens B."/>
            <person name="Al-Dilaimi A."/>
            <person name="Winkler A."/>
            <person name="Wibberg D."/>
            <person name="Schleenbecker U."/>
            <person name="Ruckert C."/>
            <person name="Wolfel R."/>
            <person name="Grass G."/>
        </authorList>
    </citation>
    <scope>NUCLEOTIDE SEQUENCE [LARGE SCALE GENOMIC DNA]</scope>
    <source>
        <strain evidence="1 2">7521-2</strain>
    </source>
</reference>
<dbReference type="RefSeq" id="WP_095328621.1">
    <property type="nucleotide sequence ID" value="NZ_NPBQ01000014.1"/>
</dbReference>
<dbReference type="EMBL" id="NPBQ01000014">
    <property type="protein sequence ID" value="PAD84937.1"/>
    <property type="molecule type" value="Genomic_DNA"/>
</dbReference>
<evidence type="ECO:0000313" key="2">
    <source>
        <dbReference type="Proteomes" id="UP000216961"/>
    </source>
</evidence>
<name>A0AA91Z2C5_NIACI</name>
<dbReference type="Proteomes" id="UP000216961">
    <property type="component" value="Unassembled WGS sequence"/>
</dbReference>
<protein>
    <submittedName>
        <fullName evidence="1">Uncharacterized protein</fullName>
    </submittedName>
</protein>
<sequence length="103" mass="12349">MENEFVQLMKRLDESDIEEAQNKDFDHMTYALKDFTQTLYDLLGSVDEGEETWVTKKEIRKRKAILDMAFTYLYASADDIRRFLESEYAEELNKPQFKHLKQL</sequence>
<organism evidence="1 2">
    <name type="scientific">Niallia circulans</name>
    <name type="common">Bacillus circulans</name>
    <dbReference type="NCBI Taxonomy" id="1397"/>
    <lineage>
        <taxon>Bacteria</taxon>
        <taxon>Bacillati</taxon>
        <taxon>Bacillota</taxon>
        <taxon>Bacilli</taxon>
        <taxon>Bacillales</taxon>
        <taxon>Bacillaceae</taxon>
        <taxon>Niallia</taxon>
    </lineage>
</organism>
<dbReference type="AlphaFoldDB" id="A0AA91Z2C5"/>
<evidence type="ECO:0000313" key="1">
    <source>
        <dbReference type="EMBL" id="PAD84937.1"/>
    </source>
</evidence>
<gene>
    <name evidence="1" type="ORF">CHH57_01830</name>
</gene>
<comment type="caution">
    <text evidence="1">The sequence shown here is derived from an EMBL/GenBank/DDBJ whole genome shotgun (WGS) entry which is preliminary data.</text>
</comment>